<gene>
    <name evidence="9" type="primary">ubiH</name>
    <name evidence="9" type="ORF">ACFSM5_03525</name>
</gene>
<comment type="similarity">
    <text evidence="3">Belongs to the UbiH/COQ6 family.</text>
</comment>
<dbReference type="NCBIfam" id="TIGR01988">
    <property type="entry name" value="Ubi-OHases"/>
    <property type="match status" value="1"/>
</dbReference>
<evidence type="ECO:0000256" key="3">
    <source>
        <dbReference type="ARBA" id="ARBA00005349"/>
    </source>
</evidence>
<comment type="caution">
    <text evidence="9">The sequence shown here is derived from an EMBL/GenBank/DDBJ whole genome shotgun (WGS) entry which is preliminary data.</text>
</comment>
<name>A0ABW5DLD2_9PROT</name>
<proteinExistence type="inferred from homology"/>
<dbReference type="InterPro" id="IPR002938">
    <property type="entry name" value="FAD-bd"/>
</dbReference>
<accession>A0ABW5DLD2</accession>
<dbReference type="Gene3D" id="3.50.50.60">
    <property type="entry name" value="FAD/NAD(P)-binding domain"/>
    <property type="match status" value="2"/>
</dbReference>
<dbReference type="PANTHER" id="PTHR43876">
    <property type="entry name" value="UBIQUINONE BIOSYNTHESIS MONOOXYGENASE COQ6, MITOCHONDRIAL"/>
    <property type="match status" value="1"/>
</dbReference>
<evidence type="ECO:0000259" key="8">
    <source>
        <dbReference type="Pfam" id="PF01494"/>
    </source>
</evidence>
<keyword evidence="10" id="KW-1185">Reference proteome</keyword>
<evidence type="ECO:0000313" key="9">
    <source>
        <dbReference type="EMBL" id="MFD2261943.1"/>
    </source>
</evidence>
<dbReference type="EMBL" id="JBHUIP010000003">
    <property type="protein sequence ID" value="MFD2261943.1"/>
    <property type="molecule type" value="Genomic_DNA"/>
</dbReference>
<dbReference type="InterPro" id="IPR011295">
    <property type="entry name" value="UbiH"/>
</dbReference>
<dbReference type="PRINTS" id="PR00420">
    <property type="entry name" value="RNGMNOXGNASE"/>
</dbReference>
<evidence type="ECO:0000256" key="2">
    <source>
        <dbReference type="ARBA" id="ARBA00004749"/>
    </source>
</evidence>
<sequence>MTASRFDALIVGGGLVGATLAIALGRAGLSVATIDHQAPKPQLDPRFDGRGTAVAYGSKVILETLDVWRHVDEAGPIRDIRVSDGPSRLFLHYDHREVGDQPMGWIVENRFLRQAFERSLADTPAVTRFAPMSVAALGQDNDQAWIELADGQRLTAPLLIGADGRKSQVREAAGIKSVSSDYHQTAIVCAVRHEQPHNGVAHERFLPAGPFAVLPLQDPHCSSIVWTEKRDLVQGMLALNDEDFSAEMTRRFGPWLGNFTVEGPRWSWPLTVHLATRFFSGRMVLIGDAAHGIHPIAGQGVNLGWRDVAALAELLVDAARLGQDLGSPDLLRRYEHWRRPDVLAMVAATDALNRLFSNDAAPIRLARDLGLAAVNRLLPLKKVFIRHAMGVLGDQPRLVRGVRL</sequence>
<dbReference type="SUPFAM" id="SSF51905">
    <property type="entry name" value="FAD/NAD(P)-binding domain"/>
    <property type="match status" value="1"/>
</dbReference>
<evidence type="ECO:0000256" key="6">
    <source>
        <dbReference type="ARBA" id="ARBA00023002"/>
    </source>
</evidence>
<keyword evidence="5" id="KW-0274">FAD</keyword>
<protein>
    <submittedName>
        <fullName evidence="9">2-octaprenyl-6-methoxyphenyl hydroxylase</fullName>
    </submittedName>
</protein>
<dbReference type="InterPro" id="IPR036188">
    <property type="entry name" value="FAD/NAD-bd_sf"/>
</dbReference>
<keyword evidence="6" id="KW-0560">Oxidoreductase</keyword>
<feature type="domain" description="FAD-binding" evidence="8">
    <location>
        <begin position="6"/>
        <end position="347"/>
    </location>
</feature>
<dbReference type="InterPro" id="IPR051205">
    <property type="entry name" value="UbiH/COQ6_monooxygenase"/>
</dbReference>
<evidence type="ECO:0000256" key="4">
    <source>
        <dbReference type="ARBA" id="ARBA00022630"/>
    </source>
</evidence>
<dbReference type="PROSITE" id="PS01304">
    <property type="entry name" value="UBIH"/>
    <property type="match status" value="1"/>
</dbReference>
<evidence type="ECO:0000256" key="7">
    <source>
        <dbReference type="ARBA" id="ARBA00023033"/>
    </source>
</evidence>
<dbReference type="RefSeq" id="WP_379874857.1">
    <property type="nucleotide sequence ID" value="NZ_JBHUIP010000003.1"/>
</dbReference>
<evidence type="ECO:0000256" key="5">
    <source>
        <dbReference type="ARBA" id="ARBA00022827"/>
    </source>
</evidence>
<organism evidence="9 10">
    <name type="scientific">Lacibacterium aquatile</name>
    <dbReference type="NCBI Taxonomy" id="1168082"/>
    <lineage>
        <taxon>Bacteria</taxon>
        <taxon>Pseudomonadati</taxon>
        <taxon>Pseudomonadota</taxon>
        <taxon>Alphaproteobacteria</taxon>
        <taxon>Rhodospirillales</taxon>
        <taxon>Rhodospirillaceae</taxon>
    </lineage>
</organism>
<comment type="cofactor">
    <cofactor evidence="1">
        <name>FAD</name>
        <dbReference type="ChEBI" id="CHEBI:57692"/>
    </cofactor>
</comment>
<keyword evidence="4" id="KW-0285">Flavoprotein</keyword>
<dbReference type="InterPro" id="IPR018168">
    <property type="entry name" value="Ubi_Hdrlase_CS"/>
</dbReference>
<dbReference type="NCBIfam" id="TIGR01984">
    <property type="entry name" value="UbiH"/>
    <property type="match status" value="1"/>
</dbReference>
<evidence type="ECO:0000313" key="10">
    <source>
        <dbReference type="Proteomes" id="UP001597295"/>
    </source>
</evidence>
<dbReference type="PANTHER" id="PTHR43876:SF7">
    <property type="entry name" value="UBIQUINONE BIOSYNTHESIS MONOOXYGENASE COQ6, MITOCHONDRIAL"/>
    <property type="match status" value="1"/>
</dbReference>
<dbReference type="Proteomes" id="UP001597295">
    <property type="component" value="Unassembled WGS sequence"/>
</dbReference>
<keyword evidence="7" id="KW-0503">Monooxygenase</keyword>
<reference evidence="10" key="1">
    <citation type="journal article" date="2019" name="Int. J. Syst. Evol. Microbiol.">
        <title>The Global Catalogue of Microorganisms (GCM) 10K type strain sequencing project: providing services to taxonomists for standard genome sequencing and annotation.</title>
        <authorList>
            <consortium name="The Broad Institute Genomics Platform"/>
            <consortium name="The Broad Institute Genome Sequencing Center for Infectious Disease"/>
            <person name="Wu L."/>
            <person name="Ma J."/>
        </authorList>
    </citation>
    <scope>NUCLEOTIDE SEQUENCE [LARGE SCALE GENOMIC DNA]</scope>
    <source>
        <strain evidence="10">CGMCC 1.19062</strain>
    </source>
</reference>
<dbReference type="Pfam" id="PF01494">
    <property type="entry name" value="FAD_binding_3"/>
    <property type="match status" value="1"/>
</dbReference>
<dbReference type="InterPro" id="IPR010971">
    <property type="entry name" value="UbiH/COQ6"/>
</dbReference>
<comment type="pathway">
    <text evidence="2">Cofactor biosynthesis; ubiquinone biosynthesis.</text>
</comment>
<evidence type="ECO:0000256" key="1">
    <source>
        <dbReference type="ARBA" id="ARBA00001974"/>
    </source>
</evidence>